<evidence type="ECO:0000256" key="1">
    <source>
        <dbReference type="SAM" id="SignalP"/>
    </source>
</evidence>
<sequence>MKKIIAALTLLLAFSINANAQDKNAPSSAHVKAKKEAAEITEFLGLDKIQNENFARLFEQKITILEDVNTSAERKAELSRVIEAKIRASLDGSQMEKLEKNTTLFEKLIH</sequence>
<proteinExistence type="predicted"/>
<feature type="chain" id="PRO_5045887071" evidence="1">
    <location>
        <begin position="21"/>
        <end position="110"/>
    </location>
</feature>
<gene>
    <name evidence="2" type="ORF">ACFFUU_06155</name>
</gene>
<evidence type="ECO:0000313" key="3">
    <source>
        <dbReference type="Proteomes" id="UP001589576"/>
    </source>
</evidence>
<organism evidence="2 3">
    <name type="scientific">Flavobacterium paronense</name>
    <dbReference type="NCBI Taxonomy" id="1392775"/>
    <lineage>
        <taxon>Bacteria</taxon>
        <taxon>Pseudomonadati</taxon>
        <taxon>Bacteroidota</taxon>
        <taxon>Flavobacteriia</taxon>
        <taxon>Flavobacteriales</taxon>
        <taxon>Flavobacteriaceae</taxon>
        <taxon>Flavobacterium</taxon>
    </lineage>
</organism>
<accession>A0ABV5GDI3</accession>
<keyword evidence="3" id="KW-1185">Reference proteome</keyword>
<evidence type="ECO:0000313" key="2">
    <source>
        <dbReference type="EMBL" id="MFB9089174.1"/>
    </source>
</evidence>
<reference evidence="2 3" key="1">
    <citation type="submission" date="2024-09" db="EMBL/GenBank/DDBJ databases">
        <authorList>
            <person name="Sun Q."/>
            <person name="Mori K."/>
        </authorList>
    </citation>
    <scope>NUCLEOTIDE SEQUENCE [LARGE SCALE GENOMIC DNA]</scope>
    <source>
        <strain evidence="2 3">CECT 8460</strain>
    </source>
</reference>
<keyword evidence="1" id="KW-0732">Signal</keyword>
<name>A0ABV5GDI3_9FLAO</name>
<comment type="caution">
    <text evidence="2">The sequence shown here is derived from an EMBL/GenBank/DDBJ whole genome shotgun (WGS) entry which is preliminary data.</text>
</comment>
<dbReference type="RefSeq" id="WP_290286136.1">
    <property type="nucleotide sequence ID" value="NZ_JAUFQN010000019.1"/>
</dbReference>
<protein>
    <submittedName>
        <fullName evidence="2">Uncharacterized protein</fullName>
    </submittedName>
</protein>
<feature type="signal peptide" evidence="1">
    <location>
        <begin position="1"/>
        <end position="20"/>
    </location>
</feature>
<dbReference type="EMBL" id="JBHMFB010000016">
    <property type="protein sequence ID" value="MFB9089174.1"/>
    <property type="molecule type" value="Genomic_DNA"/>
</dbReference>
<dbReference type="Proteomes" id="UP001589576">
    <property type="component" value="Unassembled WGS sequence"/>
</dbReference>